<evidence type="ECO:0000313" key="5">
    <source>
        <dbReference type="Proteomes" id="UP000502823"/>
    </source>
</evidence>
<dbReference type="Proteomes" id="UP000502823">
    <property type="component" value="Unassembled WGS sequence"/>
</dbReference>
<organism evidence="4 5">
    <name type="scientific">Coptotermes formosanus</name>
    <name type="common">Formosan subterranean termite</name>
    <dbReference type="NCBI Taxonomy" id="36987"/>
    <lineage>
        <taxon>Eukaryota</taxon>
        <taxon>Metazoa</taxon>
        <taxon>Ecdysozoa</taxon>
        <taxon>Arthropoda</taxon>
        <taxon>Hexapoda</taxon>
        <taxon>Insecta</taxon>
        <taxon>Pterygota</taxon>
        <taxon>Neoptera</taxon>
        <taxon>Polyneoptera</taxon>
        <taxon>Dictyoptera</taxon>
        <taxon>Blattodea</taxon>
        <taxon>Blattoidea</taxon>
        <taxon>Termitoidae</taxon>
        <taxon>Rhinotermitidae</taxon>
        <taxon>Coptotermes</taxon>
    </lineage>
</organism>
<evidence type="ECO:0000256" key="2">
    <source>
        <dbReference type="ARBA" id="ARBA00022723"/>
    </source>
</evidence>
<dbReference type="OrthoDB" id="6627079at2759"/>
<dbReference type="Pfam" id="PF13359">
    <property type="entry name" value="DDE_Tnp_4"/>
    <property type="match status" value="1"/>
</dbReference>
<feature type="domain" description="DDE Tnp4" evidence="3">
    <location>
        <begin position="1"/>
        <end position="106"/>
    </location>
</feature>
<dbReference type="GO" id="GO:0046872">
    <property type="term" value="F:metal ion binding"/>
    <property type="evidence" value="ECO:0007669"/>
    <property type="project" value="UniProtKB-KW"/>
</dbReference>
<keyword evidence="2" id="KW-0479">Metal-binding</keyword>
<accession>A0A6L2PQ13</accession>
<dbReference type="AlphaFoldDB" id="A0A6L2PQ13"/>
<evidence type="ECO:0000256" key="1">
    <source>
        <dbReference type="ARBA" id="ARBA00001968"/>
    </source>
</evidence>
<dbReference type="InterPro" id="IPR027806">
    <property type="entry name" value="HARBI1_dom"/>
</dbReference>
<dbReference type="EMBL" id="BLKM01011875">
    <property type="protein sequence ID" value="GFG34721.1"/>
    <property type="molecule type" value="Genomic_DNA"/>
</dbReference>
<sequence>MDGKHIVMQASAHSGSYYYNYKGTFSIVLLAILDAKYKFMYADVDCNGRVSDGGVFKTCSLYEALETGTTKLPPAIPLPGRTQQVPYFFVADDAFAMRHYTMKPYPFKDQPASN</sequence>
<evidence type="ECO:0000259" key="3">
    <source>
        <dbReference type="Pfam" id="PF13359"/>
    </source>
</evidence>
<dbReference type="InParanoid" id="A0A6L2PQ13"/>
<reference evidence="5" key="1">
    <citation type="submission" date="2020-01" db="EMBL/GenBank/DDBJ databases">
        <title>Draft genome sequence of the Termite Coptotermes fromosanus.</title>
        <authorList>
            <person name="Itakura S."/>
            <person name="Yosikawa Y."/>
            <person name="Umezawa K."/>
        </authorList>
    </citation>
    <scope>NUCLEOTIDE SEQUENCE [LARGE SCALE GENOMIC DNA]</scope>
</reference>
<gene>
    <name evidence="4" type="ORF">Cfor_02981</name>
</gene>
<evidence type="ECO:0000313" key="4">
    <source>
        <dbReference type="EMBL" id="GFG34721.1"/>
    </source>
</evidence>
<comment type="cofactor">
    <cofactor evidence="1">
        <name>a divalent metal cation</name>
        <dbReference type="ChEBI" id="CHEBI:60240"/>
    </cofactor>
</comment>
<keyword evidence="5" id="KW-1185">Reference proteome</keyword>
<name>A0A6L2PQ13_COPFO</name>
<protein>
    <recommendedName>
        <fullName evidence="3">DDE Tnp4 domain-containing protein</fullName>
    </recommendedName>
</protein>
<comment type="caution">
    <text evidence="4">The sequence shown here is derived from an EMBL/GenBank/DDBJ whole genome shotgun (WGS) entry which is preliminary data.</text>
</comment>
<proteinExistence type="predicted"/>